<sequence>MTTFPRLLALWRPRATGRLGRQGASDPSRWLGARPSAPQPSRWRGAGRVAGGAAGASGGSQQRQRLSKKKRKIQTSHRDETARPPLLSARACWPVRYRGAPGWLARWCCCLSVAASETRGWGCGDVCRSIRGDGSTALPRSSRLGSTASRGTLPGQRRYAARLSRGVAAILRGLVLLLFELELPEPLLEVSGGPRGCLSIGTLAKDHC</sequence>
<proteinExistence type="predicted"/>
<comment type="caution">
    <text evidence="2">The sequence shown here is derived from an EMBL/GenBank/DDBJ whole genome shotgun (WGS) entry which is preliminary data.</text>
</comment>
<organism evidence="2 3">
    <name type="scientific">Prorocentrum cordatum</name>
    <dbReference type="NCBI Taxonomy" id="2364126"/>
    <lineage>
        <taxon>Eukaryota</taxon>
        <taxon>Sar</taxon>
        <taxon>Alveolata</taxon>
        <taxon>Dinophyceae</taxon>
        <taxon>Prorocentrales</taxon>
        <taxon>Prorocentraceae</taxon>
        <taxon>Prorocentrum</taxon>
    </lineage>
</organism>
<keyword evidence="3" id="KW-1185">Reference proteome</keyword>
<dbReference type="Proteomes" id="UP001189429">
    <property type="component" value="Unassembled WGS sequence"/>
</dbReference>
<evidence type="ECO:0000256" key="1">
    <source>
        <dbReference type="SAM" id="MobiDB-lite"/>
    </source>
</evidence>
<feature type="region of interest" description="Disordered" evidence="1">
    <location>
        <begin position="18"/>
        <end position="81"/>
    </location>
</feature>
<protein>
    <submittedName>
        <fullName evidence="2">Uncharacterized protein</fullName>
    </submittedName>
</protein>
<dbReference type="EMBL" id="CAUYUJ010019472">
    <property type="protein sequence ID" value="CAK0891409.1"/>
    <property type="molecule type" value="Genomic_DNA"/>
</dbReference>
<feature type="compositionally biased region" description="Basic residues" evidence="1">
    <location>
        <begin position="65"/>
        <end position="75"/>
    </location>
</feature>
<accession>A0ABN9WWZ6</accession>
<name>A0ABN9WWZ6_9DINO</name>
<reference evidence="2" key="1">
    <citation type="submission" date="2023-10" db="EMBL/GenBank/DDBJ databases">
        <authorList>
            <person name="Chen Y."/>
            <person name="Shah S."/>
            <person name="Dougan E. K."/>
            <person name="Thang M."/>
            <person name="Chan C."/>
        </authorList>
    </citation>
    <scope>NUCLEOTIDE SEQUENCE [LARGE SCALE GENOMIC DNA]</scope>
</reference>
<evidence type="ECO:0000313" key="3">
    <source>
        <dbReference type="Proteomes" id="UP001189429"/>
    </source>
</evidence>
<evidence type="ECO:0000313" key="2">
    <source>
        <dbReference type="EMBL" id="CAK0891409.1"/>
    </source>
</evidence>
<feature type="compositionally biased region" description="Gly residues" evidence="1">
    <location>
        <begin position="48"/>
        <end position="58"/>
    </location>
</feature>
<gene>
    <name evidence="2" type="ORF">PCOR1329_LOCUS71377</name>
</gene>